<evidence type="ECO:0000313" key="3">
    <source>
        <dbReference type="Proteomes" id="UP000229612"/>
    </source>
</evidence>
<sequence>MKYLTKKSLIWWFLAYTAISLLCVLFSDLQTIKDILSYLWVVVVGTVLPIWLILLPANKQVFDDWKRWAIVLVPITAVIAIWILYHSWSDWLGVSVALYLSLLYFVYLTVSLVVVGMAWRKSRKG</sequence>
<evidence type="ECO:0000256" key="1">
    <source>
        <dbReference type="SAM" id="Phobius"/>
    </source>
</evidence>
<organism evidence="2 3">
    <name type="scientific">Candidatus Kaiserbacteria bacterium CG10_big_fil_rev_8_21_14_0_10_44_10</name>
    <dbReference type="NCBI Taxonomy" id="1974606"/>
    <lineage>
        <taxon>Bacteria</taxon>
        <taxon>Candidatus Kaiseribacteriota</taxon>
    </lineage>
</organism>
<name>A0A2H0UHR9_9BACT</name>
<dbReference type="EMBL" id="PFBG01000017">
    <property type="protein sequence ID" value="PIR85953.1"/>
    <property type="molecule type" value="Genomic_DNA"/>
</dbReference>
<evidence type="ECO:0000313" key="2">
    <source>
        <dbReference type="EMBL" id="PIR85953.1"/>
    </source>
</evidence>
<feature type="transmembrane region" description="Helical" evidence="1">
    <location>
        <begin position="67"/>
        <end position="85"/>
    </location>
</feature>
<dbReference type="Proteomes" id="UP000229612">
    <property type="component" value="Unassembled WGS sequence"/>
</dbReference>
<reference evidence="3" key="1">
    <citation type="submission" date="2017-09" db="EMBL/GenBank/DDBJ databases">
        <title>Depth-based differentiation of microbial function through sediment-hosted aquifers and enrichment of novel symbionts in the deep terrestrial subsurface.</title>
        <authorList>
            <person name="Probst A.J."/>
            <person name="Ladd B."/>
            <person name="Jarett J.K."/>
            <person name="Geller-Mcgrath D.E."/>
            <person name="Sieber C.M.K."/>
            <person name="Emerson J.B."/>
            <person name="Anantharaman K."/>
            <person name="Thomas B.C."/>
            <person name="Malmstrom R."/>
            <person name="Stieglmeier M."/>
            <person name="Klingl A."/>
            <person name="Woyke T."/>
            <person name="Ryan C.M."/>
            <person name="Banfield J.F."/>
        </authorList>
    </citation>
    <scope>NUCLEOTIDE SEQUENCE [LARGE SCALE GENOMIC DNA]</scope>
</reference>
<dbReference type="AlphaFoldDB" id="A0A2H0UHR9"/>
<feature type="transmembrane region" description="Helical" evidence="1">
    <location>
        <begin position="35"/>
        <end position="55"/>
    </location>
</feature>
<protein>
    <submittedName>
        <fullName evidence="2">Uncharacterized protein</fullName>
    </submittedName>
</protein>
<comment type="caution">
    <text evidence="2">The sequence shown here is derived from an EMBL/GenBank/DDBJ whole genome shotgun (WGS) entry which is preliminary data.</text>
</comment>
<accession>A0A2H0UHR9</accession>
<keyword evidence="1" id="KW-0472">Membrane</keyword>
<feature type="transmembrane region" description="Helical" evidence="1">
    <location>
        <begin position="9"/>
        <end position="29"/>
    </location>
</feature>
<keyword evidence="1" id="KW-1133">Transmembrane helix</keyword>
<keyword evidence="1" id="KW-0812">Transmembrane</keyword>
<gene>
    <name evidence="2" type="ORF">COU14_01575</name>
</gene>
<proteinExistence type="predicted"/>
<feature type="transmembrane region" description="Helical" evidence="1">
    <location>
        <begin position="97"/>
        <end position="119"/>
    </location>
</feature>